<sequence>MATVGLAGDDQEAGRNAREETRRREQQKCINIKCPHVFFSSLVNPLLFLSTALPSN</sequence>
<dbReference type="Proteomes" id="UP000886501">
    <property type="component" value="Unassembled WGS sequence"/>
</dbReference>
<proteinExistence type="predicted"/>
<accession>A0ACB6Z842</accession>
<evidence type="ECO:0000313" key="2">
    <source>
        <dbReference type="Proteomes" id="UP000886501"/>
    </source>
</evidence>
<name>A0ACB6Z842_THEGA</name>
<dbReference type="EMBL" id="MU118082">
    <property type="protein sequence ID" value="KAF9645689.1"/>
    <property type="molecule type" value="Genomic_DNA"/>
</dbReference>
<gene>
    <name evidence="1" type="ORF">BDM02DRAFT_3119855</name>
</gene>
<reference evidence="1" key="2">
    <citation type="journal article" date="2020" name="Nat. Commun.">
        <title>Large-scale genome sequencing of mycorrhizal fungi provides insights into the early evolution of symbiotic traits.</title>
        <authorList>
            <person name="Miyauchi S."/>
            <person name="Kiss E."/>
            <person name="Kuo A."/>
            <person name="Drula E."/>
            <person name="Kohler A."/>
            <person name="Sanchez-Garcia M."/>
            <person name="Morin E."/>
            <person name="Andreopoulos B."/>
            <person name="Barry K.W."/>
            <person name="Bonito G."/>
            <person name="Buee M."/>
            <person name="Carver A."/>
            <person name="Chen C."/>
            <person name="Cichocki N."/>
            <person name="Clum A."/>
            <person name="Culley D."/>
            <person name="Crous P.W."/>
            <person name="Fauchery L."/>
            <person name="Girlanda M."/>
            <person name="Hayes R.D."/>
            <person name="Keri Z."/>
            <person name="LaButti K."/>
            <person name="Lipzen A."/>
            <person name="Lombard V."/>
            <person name="Magnuson J."/>
            <person name="Maillard F."/>
            <person name="Murat C."/>
            <person name="Nolan M."/>
            <person name="Ohm R.A."/>
            <person name="Pangilinan J."/>
            <person name="Pereira M.F."/>
            <person name="Perotto S."/>
            <person name="Peter M."/>
            <person name="Pfister S."/>
            <person name="Riley R."/>
            <person name="Sitrit Y."/>
            <person name="Stielow J.B."/>
            <person name="Szollosi G."/>
            <person name="Zifcakova L."/>
            <person name="Stursova M."/>
            <person name="Spatafora J.W."/>
            <person name="Tedersoo L."/>
            <person name="Vaario L.M."/>
            <person name="Yamada A."/>
            <person name="Yan M."/>
            <person name="Wang P."/>
            <person name="Xu J."/>
            <person name="Bruns T."/>
            <person name="Baldrian P."/>
            <person name="Vilgalys R."/>
            <person name="Dunand C."/>
            <person name="Henrissat B."/>
            <person name="Grigoriev I.V."/>
            <person name="Hibbett D."/>
            <person name="Nagy L.G."/>
            <person name="Martin F.M."/>
        </authorList>
    </citation>
    <scope>NUCLEOTIDE SEQUENCE</scope>
    <source>
        <strain evidence="1">P2</strain>
    </source>
</reference>
<protein>
    <submittedName>
        <fullName evidence="1">Uncharacterized protein</fullName>
    </submittedName>
</protein>
<comment type="caution">
    <text evidence="1">The sequence shown here is derived from an EMBL/GenBank/DDBJ whole genome shotgun (WGS) entry which is preliminary data.</text>
</comment>
<reference evidence="1" key="1">
    <citation type="submission" date="2019-10" db="EMBL/GenBank/DDBJ databases">
        <authorList>
            <consortium name="DOE Joint Genome Institute"/>
            <person name="Kuo A."/>
            <person name="Miyauchi S."/>
            <person name="Kiss E."/>
            <person name="Drula E."/>
            <person name="Kohler A."/>
            <person name="Sanchez-Garcia M."/>
            <person name="Andreopoulos B."/>
            <person name="Barry K.W."/>
            <person name="Bonito G."/>
            <person name="Buee M."/>
            <person name="Carver A."/>
            <person name="Chen C."/>
            <person name="Cichocki N."/>
            <person name="Clum A."/>
            <person name="Culley D."/>
            <person name="Crous P.W."/>
            <person name="Fauchery L."/>
            <person name="Girlanda M."/>
            <person name="Hayes R."/>
            <person name="Keri Z."/>
            <person name="Labutti K."/>
            <person name="Lipzen A."/>
            <person name="Lombard V."/>
            <person name="Magnuson J."/>
            <person name="Maillard F."/>
            <person name="Morin E."/>
            <person name="Murat C."/>
            <person name="Nolan M."/>
            <person name="Ohm R."/>
            <person name="Pangilinan J."/>
            <person name="Pereira M."/>
            <person name="Perotto S."/>
            <person name="Peter M."/>
            <person name="Riley R."/>
            <person name="Sitrit Y."/>
            <person name="Stielow B."/>
            <person name="Szollosi G."/>
            <person name="Zifcakova L."/>
            <person name="Stursova M."/>
            <person name="Spatafora J.W."/>
            <person name="Tedersoo L."/>
            <person name="Vaario L.-M."/>
            <person name="Yamada A."/>
            <person name="Yan M."/>
            <person name="Wang P."/>
            <person name="Xu J."/>
            <person name="Bruns T."/>
            <person name="Baldrian P."/>
            <person name="Vilgalys R."/>
            <person name="Henrissat B."/>
            <person name="Grigoriev I.V."/>
            <person name="Hibbett D."/>
            <person name="Nagy L.G."/>
            <person name="Martin F.M."/>
        </authorList>
    </citation>
    <scope>NUCLEOTIDE SEQUENCE</scope>
    <source>
        <strain evidence="1">P2</strain>
    </source>
</reference>
<keyword evidence="2" id="KW-1185">Reference proteome</keyword>
<evidence type="ECO:0000313" key="1">
    <source>
        <dbReference type="EMBL" id="KAF9645689.1"/>
    </source>
</evidence>
<organism evidence="1 2">
    <name type="scientific">Thelephora ganbajun</name>
    <name type="common">Ganba fungus</name>
    <dbReference type="NCBI Taxonomy" id="370292"/>
    <lineage>
        <taxon>Eukaryota</taxon>
        <taxon>Fungi</taxon>
        <taxon>Dikarya</taxon>
        <taxon>Basidiomycota</taxon>
        <taxon>Agaricomycotina</taxon>
        <taxon>Agaricomycetes</taxon>
        <taxon>Thelephorales</taxon>
        <taxon>Thelephoraceae</taxon>
        <taxon>Thelephora</taxon>
    </lineage>
</organism>